<dbReference type="InterPro" id="IPR050343">
    <property type="entry name" value="RsuA_PseudoU_synthase"/>
</dbReference>
<evidence type="ECO:0000256" key="11">
    <source>
        <dbReference type="PROSITE-ProRule" id="PRU00182"/>
    </source>
</evidence>
<reference evidence="14 15" key="1">
    <citation type="submission" date="2020-06" db="EMBL/GenBank/DDBJ databases">
        <title>Draft genome of Uliginosibacterium sp. IMCC34675.</title>
        <authorList>
            <person name="Song J."/>
        </authorList>
    </citation>
    <scope>NUCLEOTIDE SEQUENCE [LARGE SCALE GENOMIC DNA]</scope>
    <source>
        <strain evidence="14 15">IMCC34675</strain>
    </source>
</reference>
<protein>
    <recommendedName>
        <fullName evidence="5">Dual-specificity RNA pseudouridine synthase RluF</fullName>
        <ecNumber evidence="4">5.4.99.21</ecNumber>
    </recommendedName>
    <alternativeName>
        <fullName evidence="7">23S rRNA pseudouridine(2604) synthase</fullName>
    </alternativeName>
    <alternativeName>
        <fullName evidence="9">Ribosomal large subunit pseudouridine synthase F</fullName>
    </alternativeName>
    <alternativeName>
        <fullName evidence="8">rRNA pseudouridylate synthase F</fullName>
    </alternativeName>
    <alternativeName>
        <fullName evidence="10">rRNA-uridine isomerase F</fullName>
    </alternativeName>
    <alternativeName>
        <fullName evidence="6">tRNA(Tyr) pseudouridine(35) synthase</fullName>
    </alternativeName>
</protein>
<feature type="compositionally biased region" description="Basic and acidic residues" evidence="12">
    <location>
        <begin position="344"/>
        <end position="375"/>
    </location>
</feature>
<evidence type="ECO:0000256" key="12">
    <source>
        <dbReference type="SAM" id="MobiDB-lite"/>
    </source>
</evidence>
<dbReference type="Pfam" id="PF01479">
    <property type="entry name" value="S4"/>
    <property type="match status" value="1"/>
</dbReference>
<evidence type="ECO:0000256" key="6">
    <source>
        <dbReference type="ARBA" id="ARBA00041420"/>
    </source>
</evidence>
<dbReference type="SMART" id="SM00363">
    <property type="entry name" value="S4"/>
    <property type="match status" value="1"/>
</dbReference>
<evidence type="ECO:0000256" key="8">
    <source>
        <dbReference type="ARBA" id="ARBA00042843"/>
    </source>
</evidence>
<evidence type="ECO:0000313" key="15">
    <source>
        <dbReference type="Proteomes" id="UP000778523"/>
    </source>
</evidence>
<dbReference type="InterPro" id="IPR020103">
    <property type="entry name" value="PsdUridine_synth_cat_dom_sf"/>
</dbReference>
<dbReference type="Gene3D" id="3.10.290.10">
    <property type="entry name" value="RNA-binding S4 domain"/>
    <property type="match status" value="1"/>
</dbReference>
<evidence type="ECO:0000256" key="1">
    <source>
        <dbReference type="ARBA" id="ARBA00023235"/>
    </source>
</evidence>
<evidence type="ECO:0000256" key="10">
    <source>
        <dbReference type="ARBA" id="ARBA00043147"/>
    </source>
</evidence>
<evidence type="ECO:0000256" key="7">
    <source>
        <dbReference type="ARBA" id="ARBA00041697"/>
    </source>
</evidence>
<dbReference type="InterPro" id="IPR006145">
    <property type="entry name" value="PsdUridine_synth_RsuA/RluA"/>
</dbReference>
<dbReference type="InterPro" id="IPR002942">
    <property type="entry name" value="S4_RNA-bd"/>
</dbReference>
<evidence type="ECO:0000256" key="4">
    <source>
        <dbReference type="ARBA" id="ARBA00038922"/>
    </source>
</evidence>
<evidence type="ECO:0000256" key="9">
    <source>
        <dbReference type="ARBA" id="ARBA00042890"/>
    </source>
</evidence>
<dbReference type="Gene3D" id="3.30.70.580">
    <property type="entry name" value="Pseudouridine synthase I, catalytic domain, N-terminal subdomain"/>
    <property type="match status" value="1"/>
</dbReference>
<accession>A0ABX2IJG8</accession>
<comment type="catalytic activity">
    <reaction evidence="3">
        <text>uridine(2604) in 23S rRNA = pseudouridine(2604) in 23S rRNA</text>
        <dbReference type="Rhea" id="RHEA:38875"/>
        <dbReference type="Rhea" id="RHEA-COMP:10093"/>
        <dbReference type="Rhea" id="RHEA-COMP:10094"/>
        <dbReference type="ChEBI" id="CHEBI:65314"/>
        <dbReference type="ChEBI" id="CHEBI:65315"/>
        <dbReference type="EC" id="5.4.99.21"/>
    </reaction>
</comment>
<feature type="compositionally biased region" description="Basic and acidic residues" evidence="12">
    <location>
        <begin position="399"/>
        <end position="417"/>
    </location>
</feature>
<dbReference type="InterPro" id="IPR042092">
    <property type="entry name" value="PsdUridine_s_RsuA/RluB/E/F_cat"/>
</dbReference>
<evidence type="ECO:0000256" key="2">
    <source>
        <dbReference type="ARBA" id="ARBA00036390"/>
    </source>
</evidence>
<dbReference type="RefSeq" id="WP_170020708.1">
    <property type="nucleotide sequence ID" value="NZ_JABCSC020000001.1"/>
</dbReference>
<name>A0ABX2IJG8_9RHOO</name>
<dbReference type="InterPro" id="IPR036986">
    <property type="entry name" value="S4_RNA-bd_sf"/>
</dbReference>
<dbReference type="NCBIfam" id="TIGR00093">
    <property type="entry name" value="pseudouridine synthase"/>
    <property type="match status" value="1"/>
</dbReference>
<dbReference type="InterPro" id="IPR000748">
    <property type="entry name" value="PsdUridine_synth_RsuA/RluB/E/F"/>
</dbReference>
<feature type="domain" description="RNA-binding S4" evidence="13">
    <location>
        <begin position="436"/>
        <end position="501"/>
    </location>
</feature>
<dbReference type="EMBL" id="JABCSC020000001">
    <property type="protein sequence ID" value="NSL54195.1"/>
    <property type="molecule type" value="Genomic_DNA"/>
</dbReference>
<evidence type="ECO:0000259" key="13">
    <source>
        <dbReference type="SMART" id="SM00363"/>
    </source>
</evidence>
<dbReference type="PROSITE" id="PS50889">
    <property type="entry name" value="S4"/>
    <property type="match status" value="1"/>
</dbReference>
<feature type="region of interest" description="Disordered" evidence="12">
    <location>
        <begin position="1"/>
        <end position="429"/>
    </location>
</feature>
<dbReference type="CDD" id="cd00165">
    <property type="entry name" value="S4"/>
    <property type="match status" value="1"/>
</dbReference>
<evidence type="ECO:0000313" key="14">
    <source>
        <dbReference type="EMBL" id="NSL54195.1"/>
    </source>
</evidence>
<dbReference type="PANTHER" id="PTHR47683">
    <property type="entry name" value="PSEUDOURIDINE SYNTHASE FAMILY PROTEIN-RELATED"/>
    <property type="match status" value="1"/>
</dbReference>
<dbReference type="InterPro" id="IPR020094">
    <property type="entry name" value="TruA/RsuA/RluB/E/F_N"/>
</dbReference>
<dbReference type="PANTHER" id="PTHR47683:SF2">
    <property type="entry name" value="RNA-BINDING S4 DOMAIN-CONTAINING PROTEIN"/>
    <property type="match status" value="1"/>
</dbReference>
<evidence type="ECO:0000256" key="3">
    <source>
        <dbReference type="ARBA" id="ARBA00036535"/>
    </source>
</evidence>
<dbReference type="SUPFAM" id="SSF55174">
    <property type="entry name" value="Alpha-L RNA-binding motif"/>
    <property type="match status" value="1"/>
</dbReference>
<keyword evidence="15" id="KW-1185">Reference proteome</keyword>
<organism evidence="14 15">
    <name type="scientific">Uliginosibacterium aquaticum</name>
    <dbReference type="NCBI Taxonomy" id="2731212"/>
    <lineage>
        <taxon>Bacteria</taxon>
        <taxon>Pseudomonadati</taxon>
        <taxon>Pseudomonadota</taxon>
        <taxon>Betaproteobacteria</taxon>
        <taxon>Rhodocyclales</taxon>
        <taxon>Zoogloeaceae</taxon>
        <taxon>Uliginosibacterium</taxon>
    </lineage>
</organism>
<dbReference type="Proteomes" id="UP000778523">
    <property type="component" value="Unassembled WGS sequence"/>
</dbReference>
<keyword evidence="1" id="KW-0413">Isomerase</keyword>
<feature type="compositionally biased region" description="Basic and acidic residues" evidence="12">
    <location>
        <begin position="135"/>
        <end position="336"/>
    </location>
</feature>
<feature type="compositionally biased region" description="Basic and acidic residues" evidence="12">
    <location>
        <begin position="45"/>
        <end position="120"/>
    </location>
</feature>
<dbReference type="Gene3D" id="3.30.70.1560">
    <property type="entry name" value="Alpha-L RNA-binding motif"/>
    <property type="match status" value="1"/>
</dbReference>
<dbReference type="EC" id="5.4.99.21" evidence="4"/>
<comment type="catalytic activity">
    <reaction evidence="2">
        <text>uridine(35) in tRNA(Tyr) = pseudouridine(35) in tRNA(Tyr)</text>
        <dbReference type="Rhea" id="RHEA:60556"/>
        <dbReference type="Rhea" id="RHEA-COMP:15607"/>
        <dbReference type="Rhea" id="RHEA-COMP:15608"/>
        <dbReference type="ChEBI" id="CHEBI:65314"/>
        <dbReference type="ChEBI" id="CHEBI:65315"/>
    </reaction>
</comment>
<sequence length="675" mass="76650">MAEDSKRSKLSLPAKTGDAPTSERRTRAPLRGSSKPRAPKPATFRPREESSERAPREGRGSDERRPYADRNERGDRPRRDGERPARPAGDRPQRDARSFDERRPAYSREGERPRRDDSRPSRPAFGERTPRPSGPRREEDRTGFNGRLPREEFRGGAGRGFDERRPQGDRPPRREGERGARPEGRDERRPAYSREGERAPQGDRPQRSFRDDGGDRRFGSAAKPRTEGEHGSRRPTFEGGNERRPAYPRDGERPAFSPDQERRPYAERAPREGRSFGERDGHREERRPAFREGDRPARPAFRDGERSRPDNRAADERRPYAERPARDGERAARPAFRDGAQARPEGRSFGSERPRRDEAPRTYGERPRRDLDRDGPAPAPKFGDDQMPAAPRGTSFGRSRAETAPEPAPERYHRPVPPERFANAPAAAPVDQPGAVRLSKLMSELGLCSRREADDYIERGWVKVDGEVIAELGAKVLPTQHIELNAVAEEMQLRRITVLINKPIGYVSGQAEDGYEPAAVLITPENHWAEDPTRRRFESRIIRKLAPAGRLDIDSTGLLVLTQDGRVAKQLIGETSEVEKEYLVRVEGELSAEGMRLLHHGLELDGVELQPAKVSWQNEDQLRFVLQEGRKRQIRRMCELVGLKVVGLKRIRIGSIPLGKLPVGQWRYLGEHEKF</sequence>
<evidence type="ECO:0000256" key="5">
    <source>
        <dbReference type="ARBA" id="ARBA00039989"/>
    </source>
</evidence>
<gene>
    <name evidence="14" type="ORF">HJ583_004085</name>
</gene>
<dbReference type="Pfam" id="PF00849">
    <property type="entry name" value="PseudoU_synth_2"/>
    <property type="match status" value="1"/>
</dbReference>
<keyword evidence="11" id="KW-0694">RNA-binding</keyword>
<dbReference type="SUPFAM" id="SSF55120">
    <property type="entry name" value="Pseudouridine synthase"/>
    <property type="match status" value="1"/>
</dbReference>
<proteinExistence type="predicted"/>
<comment type="caution">
    <text evidence="14">The sequence shown here is derived from an EMBL/GenBank/DDBJ whole genome shotgun (WGS) entry which is preliminary data.</text>
</comment>